<organism evidence="6 7">
    <name type="scientific">Leifsonia aquatica</name>
    <name type="common">Corynebacterium aquaticum</name>
    <dbReference type="NCBI Taxonomy" id="144185"/>
    <lineage>
        <taxon>Bacteria</taxon>
        <taxon>Bacillati</taxon>
        <taxon>Actinomycetota</taxon>
        <taxon>Actinomycetes</taxon>
        <taxon>Micrococcales</taxon>
        <taxon>Microbacteriaceae</taxon>
        <taxon>Leifsonia</taxon>
    </lineage>
</organism>
<reference evidence="6 7" key="1">
    <citation type="submission" date="2020-08" db="EMBL/GenBank/DDBJ databases">
        <title>Sequencing the genomes of 1000 actinobacteria strains.</title>
        <authorList>
            <person name="Klenk H.-P."/>
        </authorList>
    </citation>
    <scope>NUCLEOTIDE SEQUENCE [LARGE SCALE GENOMIC DNA]</scope>
    <source>
        <strain evidence="6 7">DSM 20146</strain>
    </source>
</reference>
<feature type="region of interest" description="Disordered" evidence="4">
    <location>
        <begin position="312"/>
        <end position="374"/>
    </location>
</feature>
<dbReference type="CDD" id="cd06267">
    <property type="entry name" value="PBP1_LacI_sugar_binding-like"/>
    <property type="match status" value="1"/>
</dbReference>
<evidence type="ECO:0000256" key="2">
    <source>
        <dbReference type="ARBA" id="ARBA00023125"/>
    </source>
</evidence>
<dbReference type="Proteomes" id="UP000538196">
    <property type="component" value="Unassembled WGS sequence"/>
</dbReference>
<feature type="compositionally biased region" description="Low complexity" evidence="4">
    <location>
        <begin position="342"/>
        <end position="352"/>
    </location>
</feature>
<dbReference type="EMBL" id="JACHVP010000003">
    <property type="protein sequence ID" value="MBB2968224.1"/>
    <property type="molecule type" value="Genomic_DNA"/>
</dbReference>
<dbReference type="InterPro" id="IPR010982">
    <property type="entry name" value="Lambda_DNA-bd_dom_sf"/>
</dbReference>
<keyword evidence="3" id="KW-0804">Transcription</keyword>
<keyword evidence="2 6" id="KW-0238">DNA-binding</keyword>
<dbReference type="SUPFAM" id="SSF53822">
    <property type="entry name" value="Periplasmic binding protein-like I"/>
    <property type="match status" value="1"/>
</dbReference>
<name>A0A7W4UXS6_LEIAQ</name>
<accession>A0A7W4UXS6</accession>
<dbReference type="PROSITE" id="PS50932">
    <property type="entry name" value="HTH_LACI_2"/>
    <property type="match status" value="1"/>
</dbReference>
<keyword evidence="7" id="KW-1185">Reference proteome</keyword>
<dbReference type="PANTHER" id="PTHR30146:SF120">
    <property type="entry name" value="ALANINE RACEMASE"/>
    <property type="match status" value="1"/>
</dbReference>
<dbReference type="Pfam" id="PF00356">
    <property type="entry name" value="LacI"/>
    <property type="match status" value="1"/>
</dbReference>
<dbReference type="GO" id="GO:0000976">
    <property type="term" value="F:transcription cis-regulatory region binding"/>
    <property type="evidence" value="ECO:0007669"/>
    <property type="project" value="TreeGrafter"/>
</dbReference>
<evidence type="ECO:0000313" key="6">
    <source>
        <dbReference type="EMBL" id="MBB2968224.1"/>
    </source>
</evidence>
<gene>
    <name evidence="6" type="ORF">FHX33_002994</name>
</gene>
<evidence type="ECO:0000259" key="5">
    <source>
        <dbReference type="PROSITE" id="PS50932"/>
    </source>
</evidence>
<dbReference type="CDD" id="cd01392">
    <property type="entry name" value="HTH_LacI"/>
    <property type="match status" value="1"/>
</dbReference>
<feature type="compositionally biased region" description="Low complexity" evidence="4">
    <location>
        <begin position="318"/>
        <end position="331"/>
    </location>
</feature>
<evidence type="ECO:0000256" key="1">
    <source>
        <dbReference type="ARBA" id="ARBA00023015"/>
    </source>
</evidence>
<comment type="caution">
    <text evidence="6">The sequence shown here is derived from an EMBL/GenBank/DDBJ whole genome shotgun (WGS) entry which is preliminary data.</text>
</comment>
<dbReference type="GO" id="GO:0003700">
    <property type="term" value="F:DNA-binding transcription factor activity"/>
    <property type="evidence" value="ECO:0007669"/>
    <property type="project" value="TreeGrafter"/>
</dbReference>
<dbReference type="Gene3D" id="1.10.260.40">
    <property type="entry name" value="lambda repressor-like DNA-binding domains"/>
    <property type="match status" value="1"/>
</dbReference>
<protein>
    <submittedName>
        <fullName evidence="6">DNA-binding LacI/PurR family transcriptional regulator</fullName>
    </submittedName>
</protein>
<dbReference type="SMART" id="SM00354">
    <property type="entry name" value="HTH_LACI"/>
    <property type="match status" value="1"/>
</dbReference>
<dbReference type="InterPro" id="IPR028082">
    <property type="entry name" value="Peripla_BP_I"/>
</dbReference>
<evidence type="ECO:0000256" key="4">
    <source>
        <dbReference type="SAM" id="MobiDB-lite"/>
    </source>
</evidence>
<evidence type="ECO:0000313" key="7">
    <source>
        <dbReference type="Proteomes" id="UP000538196"/>
    </source>
</evidence>
<dbReference type="SUPFAM" id="SSF47413">
    <property type="entry name" value="lambda repressor-like DNA-binding domains"/>
    <property type="match status" value="1"/>
</dbReference>
<dbReference type="InterPro" id="IPR046335">
    <property type="entry name" value="LacI/GalR-like_sensor"/>
</dbReference>
<dbReference type="Pfam" id="PF13377">
    <property type="entry name" value="Peripla_BP_3"/>
    <property type="match status" value="1"/>
</dbReference>
<sequence length="374" mass="39435">MPGIDDVARLAGVSTATVSRALSGNGSVSDRTRTRVAEVAASIGYVVSSDASSLASGRTRNIGVVVPHLNRWFFTSVIEGAERALLRRGYDLTLYNLSGDDGERRRVFDHHLLRNRVDAVIAVALALDEDEVGRLLSLGKPIAGVGGPLPGASAITIDDIAVGRLATDHLIGLGHRRIAYIGGSEEWDLEFHTPTKRRLGFEAALRDAGHAPDLDRNRGADFTIPGGHAAAMELLADPADRPTAIFAASDEMAIGCILAARELGLSVPGDLSVIGVDDHPLADFFGLTTISQHPELQGEEAVELLLRSVERGRRRPGPRTTAATALPTPLADGTDADDERPVTVPVAVDLVVRSSTAPPDPAHPALSAGSPNER</sequence>
<evidence type="ECO:0000256" key="3">
    <source>
        <dbReference type="ARBA" id="ARBA00023163"/>
    </source>
</evidence>
<proteinExistence type="predicted"/>
<dbReference type="RefSeq" id="WP_183428670.1">
    <property type="nucleotide sequence ID" value="NZ_JACHVP010000003.1"/>
</dbReference>
<dbReference type="PANTHER" id="PTHR30146">
    <property type="entry name" value="LACI-RELATED TRANSCRIPTIONAL REPRESSOR"/>
    <property type="match status" value="1"/>
</dbReference>
<dbReference type="InterPro" id="IPR000843">
    <property type="entry name" value="HTH_LacI"/>
</dbReference>
<keyword evidence="1" id="KW-0805">Transcription regulation</keyword>
<dbReference type="PROSITE" id="PS00356">
    <property type="entry name" value="HTH_LACI_1"/>
    <property type="match status" value="1"/>
</dbReference>
<dbReference type="Gene3D" id="3.40.50.2300">
    <property type="match status" value="2"/>
</dbReference>
<feature type="domain" description="HTH lacI-type" evidence="5">
    <location>
        <begin position="2"/>
        <end position="56"/>
    </location>
</feature>
<dbReference type="AlphaFoldDB" id="A0A7W4UXS6"/>